<evidence type="ECO:0000313" key="4">
    <source>
        <dbReference type="Proteomes" id="UP000681526"/>
    </source>
</evidence>
<dbReference type="PIRSF" id="PIRSF018249">
    <property type="entry name" value="MyrA_prd"/>
    <property type="match status" value="1"/>
</dbReference>
<dbReference type="EMBL" id="CAJRAY010000001">
    <property type="protein sequence ID" value="CAG5076176.1"/>
    <property type="molecule type" value="Genomic_DNA"/>
</dbReference>
<dbReference type="Pfam" id="PF13649">
    <property type="entry name" value="Methyltransf_25"/>
    <property type="match status" value="1"/>
</dbReference>
<dbReference type="GO" id="GO:0008168">
    <property type="term" value="F:methyltransferase activity"/>
    <property type="evidence" value="ECO:0007669"/>
    <property type="project" value="UniProtKB-KW"/>
</dbReference>
<proteinExistence type="predicted"/>
<name>A0ABM8UZ48_THEXY</name>
<dbReference type="Gene3D" id="3.40.50.150">
    <property type="entry name" value="Vaccinia Virus protein VP39"/>
    <property type="match status" value="1"/>
</dbReference>
<dbReference type="InterPro" id="IPR048647">
    <property type="entry name" value="RlmA_N"/>
</dbReference>
<accession>A0ABM8UZ48</accession>
<organism evidence="3 4">
    <name type="scientific">Thermobacillus xylanilyticus</name>
    <dbReference type="NCBI Taxonomy" id="76633"/>
    <lineage>
        <taxon>Bacteria</taxon>
        <taxon>Bacillati</taxon>
        <taxon>Bacillota</taxon>
        <taxon>Bacilli</taxon>
        <taxon>Bacillales</taxon>
        <taxon>Paenibacillaceae</taxon>
        <taxon>Thermobacillus</taxon>
    </lineage>
</organism>
<dbReference type="SUPFAM" id="SSF53335">
    <property type="entry name" value="S-adenosyl-L-methionine-dependent methyltransferases"/>
    <property type="match status" value="1"/>
</dbReference>
<sequence length="292" mass="31957">MTAYHSAQNGPEAAVAALLRCPVCGQTVRLDRRSIVCPARHTFDLSKHGYINLLTRPARAKYDKRLFQSRRAVLLGGLYDPLHELAAAKILQSCGGKSPILLLDAGSGEGSHLARIRGKIAAETGHAIRGVGIDLAKEGVEMAARSYPELLWCVGDLARSPLGAGCFDAVLNILSPANYEEFSRLLAPGGIVLKVIPEPDYLIELRRLLQPDADRPVTAGSRAKAHFRERFARVDEDRLRCRVRLDRPLLPHLAAMTPLSWQAGEEALQRIAELDQLEVTIDLAVLIGRKAD</sequence>
<dbReference type="GO" id="GO:0032259">
    <property type="term" value="P:methylation"/>
    <property type="evidence" value="ECO:0007669"/>
    <property type="project" value="UniProtKB-KW"/>
</dbReference>
<feature type="domain" description="23S rRNA (guanine(745)-N(1))-methyltransferase N-terminal" evidence="2">
    <location>
        <begin position="20"/>
        <end position="61"/>
    </location>
</feature>
<keyword evidence="4" id="KW-1185">Reference proteome</keyword>
<dbReference type="RefSeq" id="WP_213482986.1">
    <property type="nucleotide sequence ID" value="NZ_CAJRAY010000001.1"/>
</dbReference>
<keyword evidence="3" id="KW-0808">Transferase</keyword>
<keyword evidence="3" id="KW-0489">Methyltransferase</keyword>
<comment type="caution">
    <text evidence="3">The sequence shown here is derived from an EMBL/GenBank/DDBJ whole genome shotgun (WGS) entry which is preliminary data.</text>
</comment>
<dbReference type="InterPro" id="IPR016718">
    <property type="entry name" value="rRNA_m1G-MeTrfase_A_prd"/>
</dbReference>
<feature type="domain" description="Methyltransferase" evidence="1">
    <location>
        <begin position="103"/>
        <end position="190"/>
    </location>
</feature>
<dbReference type="Proteomes" id="UP000681526">
    <property type="component" value="Unassembled WGS sequence"/>
</dbReference>
<reference evidence="3 4" key="1">
    <citation type="submission" date="2021-04" db="EMBL/GenBank/DDBJ databases">
        <authorList>
            <person name="Rakotoarivonina H."/>
        </authorList>
    </citation>
    <scope>NUCLEOTIDE SEQUENCE [LARGE SCALE GENOMIC DNA]</scope>
    <source>
        <strain evidence="3 4">XE</strain>
    </source>
</reference>
<dbReference type="Pfam" id="PF21302">
    <property type="entry name" value="Zn_ribbon_RlmA"/>
    <property type="match status" value="1"/>
</dbReference>
<dbReference type="InterPro" id="IPR029063">
    <property type="entry name" value="SAM-dependent_MTases_sf"/>
</dbReference>
<protein>
    <submittedName>
        <fullName evidence="3">23S rRNA (Guanine-N(1)-)-methyltransferase yxjB</fullName>
        <ecNumber evidence="3">2.1.1.51</ecNumber>
    </submittedName>
</protein>
<evidence type="ECO:0000259" key="1">
    <source>
        <dbReference type="Pfam" id="PF13649"/>
    </source>
</evidence>
<evidence type="ECO:0000259" key="2">
    <source>
        <dbReference type="Pfam" id="PF21302"/>
    </source>
</evidence>
<dbReference type="InterPro" id="IPR041698">
    <property type="entry name" value="Methyltransf_25"/>
</dbReference>
<evidence type="ECO:0000313" key="3">
    <source>
        <dbReference type="EMBL" id="CAG5076176.1"/>
    </source>
</evidence>
<dbReference type="EC" id="2.1.1.51" evidence="3"/>
<gene>
    <name evidence="3" type="primary">txxe 3833-yxjB</name>
    <name evidence="3" type="ORF">TXXE_00150</name>
</gene>